<dbReference type="SUPFAM" id="SSF50341">
    <property type="entry name" value="CheW-like"/>
    <property type="match status" value="3"/>
</dbReference>
<evidence type="ECO:0000313" key="2">
    <source>
        <dbReference type="EMBL" id="SCZ45735.1"/>
    </source>
</evidence>
<dbReference type="PANTHER" id="PTHR22617">
    <property type="entry name" value="CHEMOTAXIS SENSOR HISTIDINE KINASE-RELATED"/>
    <property type="match status" value="1"/>
</dbReference>
<dbReference type="InterPro" id="IPR036061">
    <property type="entry name" value="CheW-like_dom_sf"/>
</dbReference>
<dbReference type="PANTHER" id="PTHR22617:SF23">
    <property type="entry name" value="CHEMOTAXIS PROTEIN CHEW"/>
    <property type="match status" value="1"/>
</dbReference>
<dbReference type="Pfam" id="PF01584">
    <property type="entry name" value="CheW"/>
    <property type="match status" value="3"/>
</dbReference>
<comment type="caution">
    <text evidence="2">The sequence shown here is derived from an EMBL/GenBank/DDBJ whole genome shotgun (WGS) entry which is preliminary data.</text>
</comment>
<dbReference type="SMART" id="SM00260">
    <property type="entry name" value="CheW"/>
    <property type="match status" value="3"/>
</dbReference>
<dbReference type="InterPro" id="IPR002545">
    <property type="entry name" value="CheW-lke_dom"/>
</dbReference>
<dbReference type="Gene3D" id="2.40.50.180">
    <property type="entry name" value="CheA-289, Domain 4"/>
    <property type="match status" value="3"/>
</dbReference>
<accession>A0A1G5P8A8</accession>
<dbReference type="GO" id="GO:0007165">
    <property type="term" value="P:signal transduction"/>
    <property type="evidence" value="ECO:0007669"/>
    <property type="project" value="InterPro"/>
</dbReference>
<dbReference type="PROSITE" id="PS50851">
    <property type="entry name" value="CHEW"/>
    <property type="match status" value="3"/>
</dbReference>
<evidence type="ECO:0000313" key="3">
    <source>
        <dbReference type="Proteomes" id="UP000183046"/>
    </source>
</evidence>
<protein>
    <submittedName>
        <fullName evidence="2">Purine-binding chemotaxis protein CheW</fullName>
    </submittedName>
</protein>
<evidence type="ECO:0000259" key="1">
    <source>
        <dbReference type="PROSITE" id="PS50851"/>
    </source>
</evidence>
<gene>
    <name evidence="2" type="ORF">SAMN05216279_110109</name>
</gene>
<dbReference type="Gene3D" id="2.30.30.40">
    <property type="entry name" value="SH3 Domains"/>
    <property type="match status" value="1"/>
</dbReference>
<feature type="domain" description="CheW-like" evidence="1">
    <location>
        <begin position="324"/>
        <end position="475"/>
    </location>
</feature>
<reference evidence="3" key="1">
    <citation type="submission" date="2016-10" db="EMBL/GenBank/DDBJ databases">
        <authorList>
            <person name="de Groot N.N."/>
        </authorList>
    </citation>
    <scope>NUCLEOTIDE SEQUENCE [LARGE SCALE GENOMIC DNA]</scope>
    <source>
        <strain evidence="3">DSM 15758</strain>
    </source>
</reference>
<dbReference type="RefSeq" id="WP_074584532.1">
    <property type="nucleotide sequence ID" value="NZ_FMWB01000010.1"/>
</dbReference>
<feature type="domain" description="CheW-like" evidence="1">
    <location>
        <begin position="159"/>
        <end position="302"/>
    </location>
</feature>
<dbReference type="GO" id="GO:0006935">
    <property type="term" value="P:chemotaxis"/>
    <property type="evidence" value="ECO:0007669"/>
    <property type="project" value="InterPro"/>
</dbReference>
<name>A0A1G5P8A8_9PSED</name>
<dbReference type="eggNOG" id="COG0835">
    <property type="taxonomic scope" value="Bacteria"/>
</dbReference>
<dbReference type="Proteomes" id="UP000183046">
    <property type="component" value="Unassembled WGS sequence"/>
</dbReference>
<dbReference type="GO" id="GO:0005829">
    <property type="term" value="C:cytosol"/>
    <property type="evidence" value="ECO:0007669"/>
    <property type="project" value="TreeGrafter"/>
</dbReference>
<feature type="domain" description="CheW-like" evidence="1">
    <location>
        <begin position="2"/>
        <end position="139"/>
    </location>
</feature>
<sequence length="489" mass="52943">MTATQGVVRIGELEVALSAQALERVVPWPERLAPHPSPVPWLLGLFELGGHPLPLVDGHRLLGLPAGEGERRIAVIRQGGGRFGLAIDGVVDLLGLADDVIVRLQGAPGRLLGRVYLRPDSGRLVHLLDLDALAALPGFEVSADVPSTRQQVARGKEGERLYLLFECDGRRLCLDAAVVQELVDRPQLTPSEFASDSCRYQVQLRGQALPVLELSELLGLATPANGHHEQLLVLAAGDQGQYRVAFGFQRLLGMWRRDPAQCAPLLGFGLEQPALLRGVFSAADGEAAIVIDHLALGCQEAAVAYARIYRTDRDLLREERRQVRRQPCLTFLAELLFAVPLEQVAEVLPLPAHFLRLGQRDPRLLGLMEVRGQQITLVCLRTLAGAVAVAPGPDDQVIVVEGQRQRLGFVVQRVEAIEAFTELRADALARSWQLPGEGGAVPAQRAQSWVGVGAPGNSRQATLIDLGALARRLEGQPRQTLPEPLAAAI</sequence>
<organism evidence="2 3">
    <name type="scientific">Pseudomonas oryzihabitans</name>
    <dbReference type="NCBI Taxonomy" id="47885"/>
    <lineage>
        <taxon>Bacteria</taxon>
        <taxon>Pseudomonadati</taxon>
        <taxon>Pseudomonadota</taxon>
        <taxon>Gammaproteobacteria</taxon>
        <taxon>Pseudomonadales</taxon>
        <taxon>Pseudomonadaceae</taxon>
        <taxon>Pseudomonas</taxon>
    </lineage>
</organism>
<dbReference type="OrthoDB" id="6968122at2"/>
<dbReference type="EMBL" id="FMWB01000010">
    <property type="protein sequence ID" value="SCZ45735.1"/>
    <property type="molecule type" value="Genomic_DNA"/>
</dbReference>
<proteinExistence type="predicted"/>
<dbReference type="AlphaFoldDB" id="A0A1G5P8A8"/>
<dbReference type="InterPro" id="IPR039315">
    <property type="entry name" value="CheW"/>
</dbReference>